<dbReference type="EMBL" id="JAINUF010000009">
    <property type="protein sequence ID" value="KAJ8350908.1"/>
    <property type="molecule type" value="Genomic_DNA"/>
</dbReference>
<keyword evidence="4" id="KW-1185">Reference proteome</keyword>
<evidence type="ECO:0000313" key="3">
    <source>
        <dbReference type="EMBL" id="KAJ8350908.1"/>
    </source>
</evidence>
<dbReference type="GO" id="GO:0034472">
    <property type="term" value="P:snRNA 3'-end processing"/>
    <property type="evidence" value="ECO:0007669"/>
    <property type="project" value="TreeGrafter"/>
</dbReference>
<dbReference type="FunFam" id="3.40.50.410:FF:000010">
    <property type="entry name" value="Integrator complex subunit 6 like"/>
    <property type="match status" value="1"/>
</dbReference>
<protein>
    <recommendedName>
        <fullName evidence="2">VWFA domain-containing protein</fullName>
    </recommendedName>
</protein>
<organism evidence="3 4">
    <name type="scientific">Synaphobranchus kaupii</name>
    <name type="common">Kaup's arrowtooth eel</name>
    <dbReference type="NCBI Taxonomy" id="118154"/>
    <lineage>
        <taxon>Eukaryota</taxon>
        <taxon>Metazoa</taxon>
        <taxon>Chordata</taxon>
        <taxon>Craniata</taxon>
        <taxon>Vertebrata</taxon>
        <taxon>Euteleostomi</taxon>
        <taxon>Actinopterygii</taxon>
        <taxon>Neopterygii</taxon>
        <taxon>Teleostei</taxon>
        <taxon>Anguilliformes</taxon>
        <taxon>Synaphobranchidae</taxon>
        <taxon>Synaphobranchus</taxon>
    </lineage>
</organism>
<evidence type="ECO:0000313" key="4">
    <source>
        <dbReference type="Proteomes" id="UP001152622"/>
    </source>
</evidence>
<dbReference type="InterPro" id="IPR029307">
    <property type="entry name" value="INT_SG_DDX_CT_C"/>
</dbReference>
<dbReference type="InterPro" id="IPR057413">
    <property type="entry name" value="Beta-barrel_INTS6"/>
</dbReference>
<dbReference type="CDD" id="cd00198">
    <property type="entry name" value="vWFA"/>
    <property type="match status" value="1"/>
</dbReference>
<comment type="caution">
    <text evidence="3">The sequence shown here is derived from an EMBL/GenBank/DDBJ whole genome shotgun (WGS) entry which is preliminary data.</text>
</comment>
<dbReference type="PANTHER" id="PTHR12957">
    <property type="entry name" value="DEAD/H BOX POLYPEPTIDE 26/DICE1-RELATED"/>
    <property type="match status" value="1"/>
</dbReference>
<feature type="compositionally biased region" description="Acidic residues" evidence="1">
    <location>
        <begin position="753"/>
        <end position="766"/>
    </location>
</feature>
<dbReference type="PROSITE" id="PS50234">
    <property type="entry name" value="VWFA"/>
    <property type="match status" value="1"/>
</dbReference>
<dbReference type="Proteomes" id="UP001152622">
    <property type="component" value="Chromosome 9"/>
</dbReference>
<sequence>MPVLLFLIDTSASMNQRTHLGTTYLDIAKGAVETFMKLRARDPASRGDRYMLVSFEDVPHGIKAGWKENHATFMTELKNLQAVGLTTVGQSLRTAFDLLNLNRLVSGIDNYGQGRNPFFLEPSIIITITDGSKLTSSSGVQDELHLPLTTPLPGSELTKEPFRWDQRLFTLVLRIPGHASPGPEPVGGVPPDYSAITPMCDVTGGRSYSVFSQRMLSQCLESLVQKIQSGVVIHFEKTGPDPSPVEDGPPEVRPGPQPWQSSHKLIYVRPNPKTGVPLGHWPIPEAFWPDQNSPTLPPRSAHPQVCFSCVDAEPMVIDKLPFDKYELEPSPLTQYILERKSPHTCWQVFVCNSAKYSDLGQPFGYLKAGTALTCVNLFVMPYNYPVLLPLLDDLLRVHKFKPTLKWRQSFENYLKTMPPYYIGALRKALRSMGAPNLLAENMEYGMSYTVVSYLKKLSQQTKLEAERVLASVGKGAVLEPGIKVRPRSGGVSLDQRKDFVQLLQSIMGDGPLCPLELSPKEFAGFHLATLNKSLKPQSFRNPFDIPRRHLLEQLSRMRRNLLRAAGSVLQGQDEDQLHSVPIAQMGNYQDFLKRSLPPLRETDADLPKRLHTFGNPFKLDKKGMMIDETDEFVSGPQSKSKRPGDPSLHSGAPKRRRCMSPLLRQGRSYTPPVLNNPPPNGPNGPLLPALPPCPAPANGTNPTPALTASDNSHSLLDSVFGNHMGNHYNPERAPEPGGYPGDKGSLCRNSLNQDEEEDDEEEEEGEGSWGRPHGRGGLSEDSEDRRFGPEDPLLRPSAGHLKKLRDMESQQHNAELRVLITKEIRKPGRRYERIFHFLKQVQGSLDARLIFLQNIIREAARFKRRVLIEQLENFLEELHMRTNHFNQLD</sequence>
<dbReference type="Gene3D" id="3.40.50.410">
    <property type="entry name" value="von Willebrand factor, type A domain"/>
    <property type="match status" value="1"/>
</dbReference>
<dbReference type="InterPro" id="IPR051113">
    <property type="entry name" value="Integrator_subunit6"/>
</dbReference>
<feature type="region of interest" description="Disordered" evidence="1">
    <location>
        <begin position="632"/>
        <end position="799"/>
    </location>
</feature>
<accession>A0A9Q1F4K1</accession>
<dbReference type="Pfam" id="PF15300">
    <property type="entry name" value="INT_SG_DDX_CT_C"/>
    <property type="match status" value="1"/>
</dbReference>
<feature type="domain" description="VWFA" evidence="2">
    <location>
        <begin position="3"/>
        <end position="227"/>
    </location>
</feature>
<dbReference type="InterPro" id="IPR002035">
    <property type="entry name" value="VWF_A"/>
</dbReference>
<dbReference type="PANTHER" id="PTHR12957:SF23">
    <property type="entry name" value="INTEGRATOR COMPLEX SUBUNIT 6"/>
    <property type="match status" value="1"/>
</dbReference>
<feature type="compositionally biased region" description="Low complexity" evidence="1">
    <location>
        <begin position="696"/>
        <end position="708"/>
    </location>
</feature>
<dbReference type="SUPFAM" id="SSF53300">
    <property type="entry name" value="vWA-like"/>
    <property type="match status" value="1"/>
</dbReference>
<dbReference type="InterPro" id="IPR036465">
    <property type="entry name" value="vWFA_dom_sf"/>
</dbReference>
<dbReference type="Pfam" id="PF13519">
    <property type="entry name" value="VWA_2"/>
    <property type="match status" value="1"/>
</dbReference>
<evidence type="ECO:0000256" key="1">
    <source>
        <dbReference type="SAM" id="MobiDB-lite"/>
    </source>
</evidence>
<name>A0A9Q1F4K1_SYNKA</name>
<feature type="compositionally biased region" description="Basic and acidic residues" evidence="1">
    <location>
        <begin position="783"/>
        <end position="793"/>
    </location>
</feature>
<dbReference type="GO" id="GO:0032039">
    <property type="term" value="C:integrator complex"/>
    <property type="evidence" value="ECO:0007669"/>
    <property type="project" value="TreeGrafter"/>
</dbReference>
<gene>
    <name evidence="3" type="ORF">SKAU_G00260380</name>
</gene>
<proteinExistence type="predicted"/>
<evidence type="ECO:0000259" key="2">
    <source>
        <dbReference type="PROSITE" id="PS50234"/>
    </source>
</evidence>
<reference evidence="3" key="1">
    <citation type="journal article" date="2023" name="Science">
        <title>Genome structures resolve the early diversification of teleost fishes.</title>
        <authorList>
            <person name="Parey E."/>
            <person name="Louis A."/>
            <person name="Montfort J."/>
            <person name="Bouchez O."/>
            <person name="Roques C."/>
            <person name="Iampietro C."/>
            <person name="Lluch J."/>
            <person name="Castinel A."/>
            <person name="Donnadieu C."/>
            <person name="Desvignes T."/>
            <person name="Floi Bucao C."/>
            <person name="Jouanno E."/>
            <person name="Wen M."/>
            <person name="Mejri S."/>
            <person name="Dirks R."/>
            <person name="Jansen H."/>
            <person name="Henkel C."/>
            <person name="Chen W.J."/>
            <person name="Zahm M."/>
            <person name="Cabau C."/>
            <person name="Klopp C."/>
            <person name="Thompson A.W."/>
            <person name="Robinson-Rechavi M."/>
            <person name="Braasch I."/>
            <person name="Lecointre G."/>
            <person name="Bobe J."/>
            <person name="Postlethwait J.H."/>
            <person name="Berthelot C."/>
            <person name="Roest Crollius H."/>
            <person name="Guiguen Y."/>
        </authorList>
    </citation>
    <scope>NUCLEOTIDE SEQUENCE</scope>
    <source>
        <strain evidence="3">WJC10195</strain>
    </source>
</reference>
<dbReference type="AlphaFoldDB" id="A0A9Q1F4K1"/>
<feature type="region of interest" description="Disordered" evidence="1">
    <location>
        <begin position="237"/>
        <end position="259"/>
    </location>
</feature>
<dbReference type="Pfam" id="PF25462">
    <property type="entry name" value="Beta-barrel_INTS6"/>
    <property type="match status" value="1"/>
</dbReference>
<dbReference type="OrthoDB" id="9449012at2759"/>